<reference evidence="1" key="1">
    <citation type="journal article" date="2019" name="bioRxiv">
        <title>The Genome of the Zebra Mussel, Dreissena polymorpha: A Resource for Invasive Species Research.</title>
        <authorList>
            <person name="McCartney M.A."/>
            <person name="Auch B."/>
            <person name="Kono T."/>
            <person name="Mallez S."/>
            <person name="Zhang Y."/>
            <person name="Obille A."/>
            <person name="Becker A."/>
            <person name="Abrahante J.E."/>
            <person name="Garbe J."/>
            <person name="Badalamenti J.P."/>
            <person name="Herman A."/>
            <person name="Mangelson H."/>
            <person name="Liachko I."/>
            <person name="Sullivan S."/>
            <person name="Sone E.D."/>
            <person name="Koren S."/>
            <person name="Silverstein K.A.T."/>
            <person name="Beckman K.B."/>
            <person name="Gohl D.M."/>
        </authorList>
    </citation>
    <scope>NUCLEOTIDE SEQUENCE</scope>
    <source>
        <strain evidence="1">Duluth1</strain>
        <tissue evidence="1">Whole animal</tissue>
    </source>
</reference>
<accession>A0A9D4BVZ5</accession>
<comment type="caution">
    <text evidence="1">The sequence shown here is derived from an EMBL/GenBank/DDBJ whole genome shotgun (WGS) entry which is preliminary data.</text>
</comment>
<dbReference type="AlphaFoldDB" id="A0A9D4BVZ5"/>
<name>A0A9D4BVZ5_DREPO</name>
<sequence length="62" mass="7161">MMEVDLPPMETELWGFRKSPALSSHKIMLNRTEERGNPDGRPLISKKKYICPFRTTVVLAFP</sequence>
<dbReference type="Proteomes" id="UP000828390">
    <property type="component" value="Unassembled WGS sequence"/>
</dbReference>
<protein>
    <submittedName>
        <fullName evidence="1">Uncharacterized protein</fullName>
    </submittedName>
</protein>
<evidence type="ECO:0000313" key="1">
    <source>
        <dbReference type="EMBL" id="KAH3711424.1"/>
    </source>
</evidence>
<proteinExistence type="predicted"/>
<gene>
    <name evidence="1" type="ORF">DPMN_071093</name>
</gene>
<reference evidence="1" key="2">
    <citation type="submission" date="2020-11" db="EMBL/GenBank/DDBJ databases">
        <authorList>
            <person name="McCartney M.A."/>
            <person name="Auch B."/>
            <person name="Kono T."/>
            <person name="Mallez S."/>
            <person name="Becker A."/>
            <person name="Gohl D.M."/>
            <person name="Silverstein K.A.T."/>
            <person name="Koren S."/>
            <person name="Bechman K.B."/>
            <person name="Herman A."/>
            <person name="Abrahante J.E."/>
            <person name="Garbe J."/>
        </authorList>
    </citation>
    <scope>NUCLEOTIDE SEQUENCE</scope>
    <source>
        <strain evidence="1">Duluth1</strain>
        <tissue evidence="1">Whole animal</tissue>
    </source>
</reference>
<evidence type="ECO:0000313" key="2">
    <source>
        <dbReference type="Proteomes" id="UP000828390"/>
    </source>
</evidence>
<organism evidence="1 2">
    <name type="scientific">Dreissena polymorpha</name>
    <name type="common">Zebra mussel</name>
    <name type="synonym">Mytilus polymorpha</name>
    <dbReference type="NCBI Taxonomy" id="45954"/>
    <lineage>
        <taxon>Eukaryota</taxon>
        <taxon>Metazoa</taxon>
        <taxon>Spiralia</taxon>
        <taxon>Lophotrochozoa</taxon>
        <taxon>Mollusca</taxon>
        <taxon>Bivalvia</taxon>
        <taxon>Autobranchia</taxon>
        <taxon>Heteroconchia</taxon>
        <taxon>Euheterodonta</taxon>
        <taxon>Imparidentia</taxon>
        <taxon>Neoheterodontei</taxon>
        <taxon>Myida</taxon>
        <taxon>Dreissenoidea</taxon>
        <taxon>Dreissenidae</taxon>
        <taxon>Dreissena</taxon>
    </lineage>
</organism>
<dbReference type="EMBL" id="JAIWYP010000014">
    <property type="protein sequence ID" value="KAH3711424.1"/>
    <property type="molecule type" value="Genomic_DNA"/>
</dbReference>
<keyword evidence="2" id="KW-1185">Reference proteome</keyword>